<evidence type="ECO:0000256" key="4">
    <source>
        <dbReference type="ARBA" id="ARBA00022989"/>
    </source>
</evidence>
<gene>
    <name evidence="8" type="ordered locus">Mvol_0164</name>
</gene>
<comment type="subcellular location">
    <subcellularLocation>
        <location evidence="1">Cell membrane</location>
        <topology evidence="1">Multi-pass membrane protein</topology>
    </subcellularLocation>
</comment>
<dbReference type="Gene3D" id="6.10.250.3240">
    <property type="match status" value="1"/>
</dbReference>
<dbReference type="Proteomes" id="UP000007722">
    <property type="component" value="Chromosome"/>
</dbReference>
<dbReference type="GO" id="GO:0005886">
    <property type="term" value="C:plasma membrane"/>
    <property type="evidence" value="ECO:0007669"/>
    <property type="project" value="UniProtKB-SubCell"/>
</dbReference>
<evidence type="ECO:0000256" key="6">
    <source>
        <dbReference type="SAM" id="Phobius"/>
    </source>
</evidence>
<dbReference type="eggNOG" id="arCOG02298">
    <property type="taxonomic scope" value="Archaea"/>
</dbReference>
<keyword evidence="5 6" id="KW-0472">Membrane</keyword>
<feature type="transmembrane region" description="Helical" evidence="6">
    <location>
        <begin position="26"/>
        <end position="46"/>
    </location>
</feature>
<proteinExistence type="predicted"/>
<dbReference type="STRING" id="456320.Mvol_0164"/>
<evidence type="ECO:0000256" key="2">
    <source>
        <dbReference type="ARBA" id="ARBA00022475"/>
    </source>
</evidence>
<keyword evidence="9" id="KW-1185">Reference proteome</keyword>
<feature type="domain" description="Prepilin type IV endopeptidase peptidase" evidence="7">
    <location>
        <begin position="6"/>
        <end position="128"/>
    </location>
</feature>
<organism evidence="8 9">
    <name type="scientific">Methanococcus voltae (strain ATCC BAA-1334 / A3)</name>
    <dbReference type="NCBI Taxonomy" id="456320"/>
    <lineage>
        <taxon>Archaea</taxon>
        <taxon>Methanobacteriati</taxon>
        <taxon>Methanobacteriota</taxon>
        <taxon>Methanomada group</taxon>
        <taxon>Methanococci</taxon>
        <taxon>Methanococcales</taxon>
        <taxon>Methanococcaceae</taxon>
        <taxon>Methanococcus</taxon>
    </lineage>
</organism>
<dbReference type="NCBIfam" id="NF040695">
    <property type="entry name" value="FlaK_Arch"/>
    <property type="match status" value="1"/>
</dbReference>
<dbReference type="InterPro" id="IPR000045">
    <property type="entry name" value="Prepilin_IV_endopep_pep"/>
</dbReference>
<dbReference type="EMBL" id="CP002057">
    <property type="protein sequence ID" value="ADI35824.1"/>
    <property type="molecule type" value="Genomic_DNA"/>
</dbReference>
<dbReference type="GO" id="GO:0004190">
    <property type="term" value="F:aspartic-type endopeptidase activity"/>
    <property type="evidence" value="ECO:0007669"/>
    <property type="project" value="InterPro"/>
</dbReference>
<sequence length="232" mass="25545">MAYTIGLLGLILASIQDIKSREIENYIWIGMAVIGLLLSLYLSFTAGSFTPVISSVAGFIICFIIGYLMFVLGIGGADGKILMGMGALIPAYAFPIYSSLQPLYSMEYIPWFPLLVLFNGVILMIVLPIYLFFKNLSNGVKPKKLKEYVLMLIGEYITVAEAKKGNKVVLGKGKDVKLIPSVNDIGNYDLSKYKDTQYVWATPELPLLVPIAISYVITPFLGDKIISIILPL</sequence>
<dbReference type="KEGG" id="mvo:Mvol_0164"/>
<dbReference type="AlphaFoldDB" id="D7DRR4"/>
<evidence type="ECO:0000313" key="9">
    <source>
        <dbReference type="Proteomes" id="UP000007722"/>
    </source>
</evidence>
<accession>D7DRR4</accession>
<dbReference type="Pfam" id="PF01478">
    <property type="entry name" value="Peptidase_A24"/>
    <property type="match status" value="1"/>
</dbReference>
<name>D7DRR4_METV3</name>
<keyword evidence="2" id="KW-1003">Cell membrane</keyword>
<dbReference type="HOGENOM" id="CLU_1197648_0_0_2"/>
<dbReference type="PANTHER" id="PTHR36506">
    <property type="entry name" value="PREFLAGELLIN PEPTIDASE"/>
    <property type="match status" value="1"/>
</dbReference>
<evidence type="ECO:0000259" key="7">
    <source>
        <dbReference type="Pfam" id="PF01478"/>
    </source>
</evidence>
<dbReference type="InterPro" id="IPR054964">
    <property type="entry name" value="Arch_preflagellin_pept"/>
</dbReference>
<feature type="transmembrane region" description="Helical" evidence="6">
    <location>
        <begin position="81"/>
        <end position="100"/>
    </location>
</feature>
<keyword evidence="4 6" id="KW-1133">Transmembrane helix</keyword>
<evidence type="ECO:0000256" key="5">
    <source>
        <dbReference type="ARBA" id="ARBA00023136"/>
    </source>
</evidence>
<dbReference type="Gene3D" id="1.20.120.1220">
    <property type="match status" value="1"/>
</dbReference>
<dbReference type="InParanoid" id="D7DRR4"/>
<reference evidence="8 9" key="1">
    <citation type="submission" date="2010-05" db="EMBL/GenBank/DDBJ databases">
        <title>Complete sequence of Methanococcus voltae A3.</title>
        <authorList>
            <consortium name="US DOE Joint Genome Institute"/>
            <person name="Lucas S."/>
            <person name="Copeland A."/>
            <person name="Lapidus A."/>
            <person name="Cheng J.-F."/>
            <person name="Bruce D."/>
            <person name="Goodwin L."/>
            <person name="Pitluck S."/>
            <person name="Lowry S."/>
            <person name="Clum A."/>
            <person name="Land M."/>
            <person name="Hauser L."/>
            <person name="Kyrpides N."/>
            <person name="Mikhailova N."/>
            <person name="Whitman W.B."/>
            <person name="Woyke T."/>
        </authorList>
    </citation>
    <scope>NUCLEOTIDE SEQUENCE [LARGE SCALE GENOMIC DNA]</scope>
    <source>
        <strain evidence="9">ATCC BAA-1334 / A3</strain>
    </source>
</reference>
<dbReference type="PANTHER" id="PTHR36506:SF1">
    <property type="entry name" value="PREFLAGELLIN PEPTIDASE"/>
    <property type="match status" value="1"/>
</dbReference>
<dbReference type="InterPro" id="IPR052218">
    <property type="entry name" value="Preflagellin_Peptidase"/>
</dbReference>
<feature type="transmembrane region" description="Helical" evidence="6">
    <location>
        <begin position="112"/>
        <end position="133"/>
    </location>
</feature>
<keyword evidence="3 6" id="KW-0812">Transmembrane</keyword>
<evidence type="ECO:0000256" key="1">
    <source>
        <dbReference type="ARBA" id="ARBA00004651"/>
    </source>
</evidence>
<evidence type="ECO:0000313" key="8">
    <source>
        <dbReference type="EMBL" id="ADI35824.1"/>
    </source>
</evidence>
<feature type="transmembrane region" description="Helical" evidence="6">
    <location>
        <begin position="52"/>
        <end position="74"/>
    </location>
</feature>
<protein>
    <submittedName>
        <fullName evidence="8">Peptidase A24B, FlaK domain protein</fullName>
    </submittedName>
</protein>
<dbReference type="MEROPS" id="A24.016"/>
<evidence type="ECO:0000256" key="3">
    <source>
        <dbReference type="ARBA" id="ARBA00022692"/>
    </source>
</evidence>